<keyword evidence="2" id="KW-1185">Reference proteome</keyword>
<proteinExistence type="predicted"/>
<evidence type="ECO:0000313" key="1">
    <source>
        <dbReference type="EMBL" id="OJJ73312.1"/>
    </source>
</evidence>
<name>A0A1L9UNT8_ASPBC</name>
<dbReference type="VEuPathDB" id="FungiDB:ASPBRDRAFT_500082"/>
<dbReference type="Proteomes" id="UP000184499">
    <property type="component" value="Unassembled WGS sequence"/>
</dbReference>
<dbReference type="AlphaFoldDB" id="A0A1L9UNT8"/>
<accession>A0A1L9UNT8</accession>
<protein>
    <submittedName>
        <fullName evidence="1">Uncharacterized protein</fullName>
    </submittedName>
</protein>
<reference evidence="2" key="1">
    <citation type="journal article" date="2017" name="Genome Biol.">
        <title>Comparative genomics reveals high biological diversity and specific adaptations in the industrially and medically important fungal genus Aspergillus.</title>
        <authorList>
            <person name="de Vries R.P."/>
            <person name="Riley R."/>
            <person name="Wiebenga A."/>
            <person name="Aguilar-Osorio G."/>
            <person name="Amillis S."/>
            <person name="Uchima C.A."/>
            <person name="Anderluh G."/>
            <person name="Asadollahi M."/>
            <person name="Askin M."/>
            <person name="Barry K."/>
            <person name="Battaglia E."/>
            <person name="Bayram O."/>
            <person name="Benocci T."/>
            <person name="Braus-Stromeyer S.A."/>
            <person name="Caldana C."/>
            <person name="Canovas D."/>
            <person name="Cerqueira G.C."/>
            <person name="Chen F."/>
            <person name="Chen W."/>
            <person name="Choi C."/>
            <person name="Clum A."/>
            <person name="Dos Santos R.A."/>
            <person name="Damasio A.R."/>
            <person name="Diallinas G."/>
            <person name="Emri T."/>
            <person name="Fekete E."/>
            <person name="Flipphi M."/>
            <person name="Freyberg S."/>
            <person name="Gallo A."/>
            <person name="Gournas C."/>
            <person name="Habgood R."/>
            <person name="Hainaut M."/>
            <person name="Harispe M.L."/>
            <person name="Henrissat B."/>
            <person name="Hilden K.S."/>
            <person name="Hope R."/>
            <person name="Hossain A."/>
            <person name="Karabika E."/>
            <person name="Karaffa L."/>
            <person name="Karanyi Z."/>
            <person name="Krasevec N."/>
            <person name="Kuo A."/>
            <person name="Kusch H."/>
            <person name="LaButti K."/>
            <person name="Lagendijk E.L."/>
            <person name="Lapidus A."/>
            <person name="Levasseur A."/>
            <person name="Lindquist E."/>
            <person name="Lipzen A."/>
            <person name="Logrieco A.F."/>
            <person name="MacCabe A."/>
            <person name="Maekelae M.R."/>
            <person name="Malavazi I."/>
            <person name="Melin P."/>
            <person name="Meyer V."/>
            <person name="Mielnichuk N."/>
            <person name="Miskei M."/>
            <person name="Molnar A.P."/>
            <person name="Mule G."/>
            <person name="Ngan C.Y."/>
            <person name="Orejas M."/>
            <person name="Orosz E."/>
            <person name="Ouedraogo J.P."/>
            <person name="Overkamp K.M."/>
            <person name="Park H.-S."/>
            <person name="Perrone G."/>
            <person name="Piumi F."/>
            <person name="Punt P.J."/>
            <person name="Ram A.F."/>
            <person name="Ramon A."/>
            <person name="Rauscher S."/>
            <person name="Record E."/>
            <person name="Riano-Pachon D.M."/>
            <person name="Robert V."/>
            <person name="Roehrig J."/>
            <person name="Ruller R."/>
            <person name="Salamov A."/>
            <person name="Salih N.S."/>
            <person name="Samson R.A."/>
            <person name="Sandor E."/>
            <person name="Sanguinetti M."/>
            <person name="Schuetze T."/>
            <person name="Sepcic K."/>
            <person name="Shelest E."/>
            <person name="Sherlock G."/>
            <person name="Sophianopoulou V."/>
            <person name="Squina F.M."/>
            <person name="Sun H."/>
            <person name="Susca A."/>
            <person name="Todd R.B."/>
            <person name="Tsang A."/>
            <person name="Unkles S.E."/>
            <person name="van de Wiele N."/>
            <person name="van Rossen-Uffink D."/>
            <person name="Oliveira J.V."/>
            <person name="Vesth T.C."/>
            <person name="Visser J."/>
            <person name="Yu J.-H."/>
            <person name="Zhou M."/>
            <person name="Andersen M.R."/>
            <person name="Archer D.B."/>
            <person name="Baker S.E."/>
            <person name="Benoit I."/>
            <person name="Brakhage A.A."/>
            <person name="Braus G.H."/>
            <person name="Fischer R."/>
            <person name="Frisvad J.C."/>
            <person name="Goldman G.H."/>
            <person name="Houbraken J."/>
            <person name="Oakley B."/>
            <person name="Pocsi I."/>
            <person name="Scazzocchio C."/>
            <person name="Seiboth B."/>
            <person name="vanKuyk P.A."/>
            <person name="Wortman J."/>
            <person name="Dyer P.S."/>
            <person name="Grigoriev I.V."/>
        </authorList>
    </citation>
    <scope>NUCLEOTIDE SEQUENCE [LARGE SCALE GENOMIC DNA]</scope>
    <source>
        <strain evidence="2">CBS 101740 / IMI 381727 / IBT 21946</strain>
    </source>
</reference>
<dbReference type="EMBL" id="KV878682">
    <property type="protein sequence ID" value="OJJ73312.1"/>
    <property type="molecule type" value="Genomic_DNA"/>
</dbReference>
<evidence type="ECO:0000313" key="2">
    <source>
        <dbReference type="Proteomes" id="UP000184499"/>
    </source>
</evidence>
<dbReference type="RefSeq" id="XP_067480560.1">
    <property type="nucleotide sequence ID" value="XM_067626464.1"/>
</dbReference>
<gene>
    <name evidence="1" type="ORF">ASPBRDRAFT_500082</name>
</gene>
<dbReference type="GeneID" id="93578952"/>
<sequence>MIFLLTACIYFFTTIFFLTSYRFNTLRYFVELVTAMLEGRRVPGGSTDGTKDTNLENNDGFSQGSFAQVIVRV</sequence>
<organism evidence="1 2">
    <name type="scientific">Aspergillus brasiliensis (strain CBS 101740 / IMI 381727 / IBT 21946)</name>
    <dbReference type="NCBI Taxonomy" id="767769"/>
    <lineage>
        <taxon>Eukaryota</taxon>
        <taxon>Fungi</taxon>
        <taxon>Dikarya</taxon>
        <taxon>Ascomycota</taxon>
        <taxon>Pezizomycotina</taxon>
        <taxon>Eurotiomycetes</taxon>
        <taxon>Eurotiomycetidae</taxon>
        <taxon>Eurotiales</taxon>
        <taxon>Aspergillaceae</taxon>
        <taxon>Aspergillus</taxon>
        <taxon>Aspergillus subgen. Circumdati</taxon>
    </lineage>
</organism>